<dbReference type="PROSITE" id="PS51257">
    <property type="entry name" value="PROKAR_LIPOPROTEIN"/>
    <property type="match status" value="1"/>
</dbReference>
<dbReference type="OrthoDB" id="9773997at2"/>
<evidence type="ECO:0000313" key="3">
    <source>
        <dbReference type="EMBL" id="PJJ41435.1"/>
    </source>
</evidence>
<organism evidence="3 4">
    <name type="scientific">Hallerella succinigenes</name>
    <dbReference type="NCBI Taxonomy" id="1896222"/>
    <lineage>
        <taxon>Bacteria</taxon>
        <taxon>Pseudomonadati</taxon>
        <taxon>Fibrobacterota</taxon>
        <taxon>Fibrobacteria</taxon>
        <taxon>Fibrobacterales</taxon>
        <taxon>Fibrobacteraceae</taxon>
        <taxon>Hallerella</taxon>
    </lineage>
</organism>
<evidence type="ECO:0000256" key="2">
    <source>
        <dbReference type="SAM" id="SignalP"/>
    </source>
</evidence>
<evidence type="ECO:0000256" key="1">
    <source>
        <dbReference type="SAM" id="MobiDB-lite"/>
    </source>
</evidence>
<keyword evidence="4" id="KW-1185">Reference proteome</keyword>
<dbReference type="EMBL" id="PGEX01000001">
    <property type="protein sequence ID" value="PJJ41435.1"/>
    <property type="molecule type" value="Genomic_DNA"/>
</dbReference>
<dbReference type="RefSeq" id="WP_100425401.1">
    <property type="nucleotide sequence ID" value="NZ_PGEX01000001.1"/>
</dbReference>
<reference evidence="3 4" key="1">
    <citation type="submission" date="2017-11" db="EMBL/GenBank/DDBJ databases">
        <title>Animal gut microbial communities from fecal samples from Wisconsin, USA.</title>
        <authorList>
            <person name="Neumann A."/>
        </authorList>
    </citation>
    <scope>NUCLEOTIDE SEQUENCE [LARGE SCALE GENOMIC DNA]</scope>
    <source>
        <strain evidence="3 4">UWS3</strain>
    </source>
</reference>
<evidence type="ECO:0008006" key="5">
    <source>
        <dbReference type="Google" id="ProtNLM"/>
    </source>
</evidence>
<accession>A0A2M9A6U5</accession>
<feature type="chain" id="PRO_5014812340" description="Lipoprotein" evidence="2">
    <location>
        <begin position="21"/>
        <end position="393"/>
    </location>
</feature>
<evidence type="ECO:0000313" key="4">
    <source>
        <dbReference type="Proteomes" id="UP000231134"/>
    </source>
</evidence>
<feature type="compositionally biased region" description="Polar residues" evidence="1">
    <location>
        <begin position="27"/>
        <end position="43"/>
    </location>
</feature>
<feature type="signal peptide" evidence="2">
    <location>
        <begin position="1"/>
        <end position="20"/>
    </location>
</feature>
<name>A0A2M9A6U5_9BACT</name>
<comment type="caution">
    <text evidence="3">The sequence shown here is derived from an EMBL/GenBank/DDBJ whole genome shotgun (WGS) entry which is preliminary data.</text>
</comment>
<dbReference type="Proteomes" id="UP000231134">
    <property type="component" value="Unassembled WGS sequence"/>
</dbReference>
<sequence>MHLTKRFSIILCTGVLFLMACVGTTPQTVPQSDPQPTSQTVLQTAPKKDSSESSVASDKNTEAFAPVAPANEPMTLETEPMAPETKPMALANAVPDIYVEIPRLAQKALTRADSFYAAGNLDSAAAIVERFSVLNPLWKEWQSQAKSIGEKVRSGYSKKDADLQQFLIAMVNANSRRAPYAEVKALADTICASTPSDSIRRIVDSLSRIAYVRTFEKVKSSRDEALTLAGEKAAFDAAEQKLSDLILRYSDFVDTLGLQNALLKISSLRMDESSSSAEYWKTHDPKKSLEEAKHLSANKKWSAAKEILFKLKSSSLRGEALRELDAVYVGYCTEKRKLTATLFAQSQNKKANKVDKISKAIAELDDCLEFAPEYKDRATVLSNKQFLQSELSK</sequence>
<feature type="region of interest" description="Disordered" evidence="1">
    <location>
        <begin position="27"/>
        <end position="72"/>
    </location>
</feature>
<dbReference type="AlphaFoldDB" id="A0A2M9A6U5"/>
<protein>
    <recommendedName>
        <fullName evidence="5">Lipoprotein</fullName>
    </recommendedName>
</protein>
<gene>
    <name evidence="3" type="ORF">BGX16_1403</name>
</gene>
<proteinExistence type="predicted"/>
<keyword evidence="2" id="KW-0732">Signal</keyword>